<dbReference type="OrthoDB" id="9803238at2"/>
<sequence>MTRKVCVVTGTRAEFGLLRYLMEDIRQHPALELQVAVTGMHLSPEFGSTYQEIEAAGFIIDIKVEMLLSSDTSTAVTKSMGLGVIGFADAYQRLKPDIVVVLGDRFEIFSATSAALIAGIPIAHLHGGETTEGAFDEAIRHSITKMSHLHFVAAEEYRHRVIQLGESPERVFNVGGMGIDAIKRLELLSREELEKSIDAVLDDKNLLITFHPVTLEREESSKEQLNALLNALAELKQTHLIFTMPNADTGGRELTKIVHEFVSSHDNASMYASLGQLRYFSCMAQVDGVIGNSSSGLLEAPAFNIGTVNIGDRQKGRLKAASVIDCEPTKAAILEAIDRLYSPTFRSSLDAVDNPYGNGGASKAIVQVLADSSLDNLLKKSFYNLSLSGTYKAREQQ</sequence>
<accession>A0A2N5Y120</accession>
<dbReference type="AlphaFoldDB" id="A0A2N5Y120"/>
<dbReference type="SUPFAM" id="SSF53756">
    <property type="entry name" value="UDP-Glycosyltransferase/glycogen phosphorylase"/>
    <property type="match status" value="1"/>
</dbReference>
<dbReference type="PANTHER" id="PTHR43174:SF3">
    <property type="entry name" value="UDP-N-ACETYLGLUCOSAMINE 2-EPIMERASE"/>
    <property type="match status" value="1"/>
</dbReference>
<dbReference type="NCBIfam" id="TIGR03568">
    <property type="entry name" value="NeuC_NnaA"/>
    <property type="match status" value="1"/>
</dbReference>
<dbReference type="InterPro" id="IPR003331">
    <property type="entry name" value="UDP_GlcNAc_Epimerase_2_dom"/>
</dbReference>
<dbReference type="GO" id="GO:0004553">
    <property type="term" value="F:hydrolase activity, hydrolyzing O-glycosyl compounds"/>
    <property type="evidence" value="ECO:0007669"/>
    <property type="project" value="InterPro"/>
</dbReference>
<dbReference type="CDD" id="cd03786">
    <property type="entry name" value="GTB_UDP-GlcNAc_2-Epimerase"/>
    <property type="match status" value="1"/>
</dbReference>
<comment type="caution">
    <text evidence="2">The sequence shown here is derived from an EMBL/GenBank/DDBJ whole genome shotgun (WGS) entry which is preliminary data.</text>
</comment>
<organism evidence="2 3">
    <name type="scientific">Kineobactrum sediminis</name>
    <dbReference type="NCBI Taxonomy" id="1905677"/>
    <lineage>
        <taxon>Bacteria</taxon>
        <taxon>Pseudomonadati</taxon>
        <taxon>Pseudomonadota</taxon>
        <taxon>Gammaproteobacteria</taxon>
        <taxon>Cellvibrionales</taxon>
        <taxon>Halieaceae</taxon>
        <taxon>Kineobactrum</taxon>
    </lineage>
</organism>
<reference evidence="3" key="1">
    <citation type="submission" date="2017-11" db="EMBL/GenBank/DDBJ databases">
        <title>The draft genome sequence of Chromatocurvus sp. F02.</title>
        <authorList>
            <person name="Du Z.-J."/>
            <person name="Chang Y.-Q."/>
        </authorList>
    </citation>
    <scope>NUCLEOTIDE SEQUENCE [LARGE SCALE GENOMIC DNA]</scope>
    <source>
        <strain evidence="3">F02</strain>
    </source>
</reference>
<dbReference type="Pfam" id="PF02350">
    <property type="entry name" value="Epimerase_2"/>
    <property type="match status" value="1"/>
</dbReference>
<protein>
    <submittedName>
        <fullName evidence="2">UDP-N-acetylglucosamine 2-epimerase (Hydrolyzing)</fullName>
    </submittedName>
</protein>
<evidence type="ECO:0000259" key="1">
    <source>
        <dbReference type="Pfam" id="PF02350"/>
    </source>
</evidence>
<dbReference type="Gene3D" id="3.40.50.2000">
    <property type="entry name" value="Glycogen Phosphorylase B"/>
    <property type="match status" value="2"/>
</dbReference>
<dbReference type="RefSeq" id="WP_101521339.1">
    <property type="nucleotide sequence ID" value="NZ_PKLZ01000008.1"/>
</dbReference>
<dbReference type="InterPro" id="IPR029767">
    <property type="entry name" value="WecB-like"/>
</dbReference>
<dbReference type="PANTHER" id="PTHR43174">
    <property type="entry name" value="UDP-N-ACETYLGLUCOSAMINE 2-EPIMERASE"/>
    <property type="match status" value="1"/>
</dbReference>
<feature type="domain" description="UDP-N-acetylglucosamine 2-epimerase" evidence="1">
    <location>
        <begin position="24"/>
        <end position="369"/>
    </location>
</feature>
<proteinExistence type="predicted"/>
<evidence type="ECO:0000313" key="3">
    <source>
        <dbReference type="Proteomes" id="UP000234845"/>
    </source>
</evidence>
<name>A0A2N5Y120_9GAMM</name>
<keyword evidence="3" id="KW-1185">Reference proteome</keyword>
<dbReference type="EMBL" id="PKLZ01000008">
    <property type="protein sequence ID" value="PLW82088.1"/>
    <property type="molecule type" value="Genomic_DNA"/>
</dbReference>
<dbReference type="Proteomes" id="UP000234845">
    <property type="component" value="Unassembled WGS sequence"/>
</dbReference>
<dbReference type="InterPro" id="IPR020004">
    <property type="entry name" value="UDP-GlcNAc_Epase"/>
</dbReference>
<evidence type="ECO:0000313" key="2">
    <source>
        <dbReference type="EMBL" id="PLW82088.1"/>
    </source>
</evidence>
<dbReference type="GO" id="GO:0006047">
    <property type="term" value="P:UDP-N-acetylglucosamine metabolic process"/>
    <property type="evidence" value="ECO:0007669"/>
    <property type="project" value="InterPro"/>
</dbReference>
<gene>
    <name evidence="2" type="primary">neuC</name>
    <name evidence="2" type="ORF">CWI75_09825</name>
</gene>